<dbReference type="GO" id="GO:0055038">
    <property type="term" value="C:recycling endosome membrane"/>
    <property type="evidence" value="ECO:0007669"/>
    <property type="project" value="TreeGrafter"/>
</dbReference>
<evidence type="ECO:0000256" key="8">
    <source>
        <dbReference type="ARBA" id="ARBA00023136"/>
    </source>
</evidence>
<keyword evidence="3 10" id="KW-0813">Transport</keyword>
<comment type="similarity">
    <text evidence="2 10">Belongs to the SCAMP family.</text>
</comment>
<keyword evidence="12" id="KW-1185">Reference proteome</keyword>
<reference evidence="11" key="2">
    <citation type="submission" date="2025-08" db="UniProtKB">
        <authorList>
            <consortium name="Ensembl"/>
        </authorList>
    </citation>
    <scope>IDENTIFICATION</scope>
</reference>
<dbReference type="Pfam" id="PF04144">
    <property type="entry name" value="SCAMP"/>
    <property type="match status" value="1"/>
</dbReference>
<keyword evidence="6" id="KW-0653">Protein transport</keyword>
<keyword evidence="4" id="KW-0597">Phosphoprotein</keyword>
<evidence type="ECO:0000256" key="4">
    <source>
        <dbReference type="ARBA" id="ARBA00022553"/>
    </source>
</evidence>
<evidence type="ECO:0000256" key="3">
    <source>
        <dbReference type="ARBA" id="ARBA00022448"/>
    </source>
</evidence>
<dbReference type="InterPro" id="IPR007273">
    <property type="entry name" value="SCAMP"/>
</dbReference>
<evidence type="ECO:0000256" key="9">
    <source>
        <dbReference type="ARBA" id="ARBA00037350"/>
    </source>
</evidence>
<keyword evidence="5" id="KW-0812">Transmembrane</keyword>
<dbReference type="GO" id="GO:0015031">
    <property type="term" value="P:protein transport"/>
    <property type="evidence" value="ECO:0007669"/>
    <property type="project" value="UniProtKB-KW"/>
</dbReference>
<name>A0A803YQN2_MELGA</name>
<sequence length="80" mass="9293">MSPLTRTSQHSAHLLCFCVVEKVNNFPPLPKFIPLKPCFYQNFGDEIPIDYQSLVKRIYHVWICTLDKEAALVVGVWLSW</sequence>
<evidence type="ECO:0000313" key="12">
    <source>
        <dbReference type="Proteomes" id="UP000001645"/>
    </source>
</evidence>
<dbReference type="GeneTree" id="ENSGT00940000162150"/>
<organism evidence="11 12">
    <name type="scientific">Meleagris gallopavo</name>
    <name type="common">Wild turkey</name>
    <dbReference type="NCBI Taxonomy" id="9103"/>
    <lineage>
        <taxon>Eukaryota</taxon>
        <taxon>Metazoa</taxon>
        <taxon>Chordata</taxon>
        <taxon>Craniata</taxon>
        <taxon>Vertebrata</taxon>
        <taxon>Euteleostomi</taxon>
        <taxon>Archelosauria</taxon>
        <taxon>Archosauria</taxon>
        <taxon>Dinosauria</taxon>
        <taxon>Saurischia</taxon>
        <taxon>Theropoda</taxon>
        <taxon>Coelurosauria</taxon>
        <taxon>Aves</taxon>
        <taxon>Neognathae</taxon>
        <taxon>Galloanserae</taxon>
        <taxon>Galliformes</taxon>
        <taxon>Phasianidae</taxon>
        <taxon>Meleagridinae</taxon>
        <taxon>Meleagris</taxon>
    </lineage>
</organism>
<accession>A0A803YQN2</accession>
<keyword evidence="8" id="KW-0472">Membrane</keyword>
<proteinExistence type="inferred from homology"/>
<evidence type="ECO:0000256" key="5">
    <source>
        <dbReference type="ARBA" id="ARBA00022692"/>
    </source>
</evidence>
<comment type="subcellular location">
    <subcellularLocation>
        <location evidence="1 10">Membrane</location>
        <topology evidence="1 10">Multi-pass membrane protein</topology>
    </subcellularLocation>
</comment>
<dbReference type="Ensembl" id="ENSMGAT00000022733.1">
    <property type="protein sequence ID" value="ENSMGAP00000034080.1"/>
    <property type="gene ID" value="ENSMGAG00000019155.1"/>
</dbReference>
<reference evidence="11" key="1">
    <citation type="journal article" date="2010" name="PLoS Biol.">
        <title>Multi-platform next-generation sequencing of the domestic turkey (Meleagris gallopavo): genome assembly and analysis.</title>
        <authorList>
            <person name="Dalloul R.A."/>
            <person name="Long J.A."/>
            <person name="Zimin A.V."/>
            <person name="Aslam L."/>
            <person name="Beal K."/>
            <person name="Blomberg L.A."/>
            <person name="Bouffard P."/>
            <person name="Burt D.W."/>
            <person name="Crasta O."/>
            <person name="Crooijmans R.P."/>
            <person name="Cooper K."/>
            <person name="Coulombe R.A."/>
            <person name="De S."/>
            <person name="Delany M.E."/>
            <person name="Dodgson J.B."/>
            <person name="Dong J.J."/>
            <person name="Evans C."/>
            <person name="Frederickson K.M."/>
            <person name="Flicek P."/>
            <person name="Florea L."/>
            <person name="Folkerts O."/>
            <person name="Groenen M.A."/>
            <person name="Harkins T.T."/>
            <person name="Herrero J."/>
            <person name="Hoffmann S."/>
            <person name="Megens H.J."/>
            <person name="Jiang A."/>
            <person name="de Jong P."/>
            <person name="Kaiser P."/>
            <person name="Kim H."/>
            <person name="Kim K.W."/>
            <person name="Kim S."/>
            <person name="Langenberger D."/>
            <person name="Lee M.K."/>
            <person name="Lee T."/>
            <person name="Mane S."/>
            <person name="Marcais G."/>
            <person name="Marz M."/>
            <person name="McElroy A.P."/>
            <person name="Modise T."/>
            <person name="Nefedov M."/>
            <person name="Notredame C."/>
            <person name="Paton I.R."/>
            <person name="Payne W.S."/>
            <person name="Pertea G."/>
            <person name="Prickett D."/>
            <person name="Puiu D."/>
            <person name="Qioa D."/>
            <person name="Raineri E."/>
            <person name="Ruffier M."/>
            <person name="Salzberg S.L."/>
            <person name="Schatz M.C."/>
            <person name="Scheuring C."/>
            <person name="Schmidt C.J."/>
            <person name="Schroeder S."/>
            <person name="Searle S.M."/>
            <person name="Smith E.J."/>
            <person name="Smith J."/>
            <person name="Sonstegard T.S."/>
            <person name="Stadler P.F."/>
            <person name="Tafer H."/>
            <person name="Tu Z.J."/>
            <person name="Van Tassell C.P."/>
            <person name="Vilella A.J."/>
            <person name="Williams K.P."/>
            <person name="Yorke J.A."/>
            <person name="Zhang L."/>
            <person name="Zhang H.B."/>
            <person name="Zhang X."/>
            <person name="Zhang Y."/>
            <person name="Reed K.M."/>
        </authorList>
    </citation>
    <scope>NUCLEOTIDE SEQUENCE [LARGE SCALE GENOMIC DNA]</scope>
</reference>
<dbReference type="InParanoid" id="A0A803YQN2"/>
<evidence type="ECO:0000256" key="1">
    <source>
        <dbReference type="ARBA" id="ARBA00004141"/>
    </source>
</evidence>
<dbReference type="GO" id="GO:0032588">
    <property type="term" value="C:trans-Golgi network membrane"/>
    <property type="evidence" value="ECO:0007669"/>
    <property type="project" value="TreeGrafter"/>
</dbReference>
<protein>
    <recommendedName>
        <fullName evidence="10">Secretory carrier-associated membrane protein</fullName>
        <shortName evidence="10">Secretory carrier membrane protein</shortName>
    </recommendedName>
</protein>
<evidence type="ECO:0000256" key="10">
    <source>
        <dbReference type="RuleBase" id="RU363122"/>
    </source>
</evidence>
<evidence type="ECO:0000313" key="11">
    <source>
        <dbReference type="Ensembl" id="ENSMGAP00000034080.1"/>
    </source>
</evidence>
<dbReference type="Proteomes" id="UP000001645">
    <property type="component" value="Unplaced"/>
</dbReference>
<comment type="function">
    <text evidence="9">Probably involved in membrane protein trafficking.</text>
</comment>
<evidence type="ECO:0000256" key="2">
    <source>
        <dbReference type="ARBA" id="ARBA00010482"/>
    </source>
</evidence>
<dbReference type="PANTHER" id="PTHR10687:SF11">
    <property type="entry name" value="SECRETORY CARRIER-ASSOCIATED MEMBRANE PROTEIN 4"/>
    <property type="match status" value="1"/>
</dbReference>
<reference evidence="11" key="3">
    <citation type="submission" date="2025-09" db="UniProtKB">
        <authorList>
            <consortium name="Ensembl"/>
        </authorList>
    </citation>
    <scope>IDENTIFICATION</scope>
</reference>
<evidence type="ECO:0000256" key="7">
    <source>
        <dbReference type="ARBA" id="ARBA00022989"/>
    </source>
</evidence>
<dbReference type="PANTHER" id="PTHR10687">
    <property type="entry name" value="SECRETORY CARRIER-ASSOCIATED MEMBRANE PROTEIN SCAMP"/>
    <property type="match status" value="1"/>
</dbReference>
<dbReference type="AlphaFoldDB" id="A0A803YQN2"/>
<keyword evidence="7" id="KW-1133">Transmembrane helix</keyword>
<evidence type="ECO:0000256" key="6">
    <source>
        <dbReference type="ARBA" id="ARBA00022927"/>
    </source>
</evidence>